<dbReference type="SMART" id="SM00822">
    <property type="entry name" value="PKS_KR"/>
    <property type="match status" value="1"/>
</dbReference>
<proteinExistence type="inferred from homology"/>
<comment type="similarity">
    <text evidence="1 3">Belongs to the short-chain dehydrogenases/reductases (SDR) family.</text>
</comment>
<dbReference type="Pfam" id="PF00106">
    <property type="entry name" value="adh_short"/>
    <property type="match status" value="2"/>
</dbReference>
<dbReference type="PROSITE" id="PS00061">
    <property type="entry name" value="ADH_SHORT"/>
    <property type="match status" value="1"/>
</dbReference>
<keyword evidence="7" id="KW-1185">Reference proteome</keyword>
<dbReference type="NCBIfam" id="NF005861">
    <property type="entry name" value="PRK07791.1"/>
    <property type="match status" value="1"/>
</dbReference>
<dbReference type="Proteomes" id="UP000830115">
    <property type="component" value="Chromosome"/>
</dbReference>
<dbReference type="PRINTS" id="PR00080">
    <property type="entry name" value="SDRFAMILY"/>
</dbReference>
<dbReference type="InterPro" id="IPR057326">
    <property type="entry name" value="KR_dom"/>
</dbReference>
<dbReference type="RefSeq" id="WP_248862652.1">
    <property type="nucleotide sequence ID" value="NZ_CP086322.1"/>
</dbReference>
<evidence type="ECO:0000259" key="5">
    <source>
        <dbReference type="SMART" id="SM00822"/>
    </source>
</evidence>
<dbReference type="InterPro" id="IPR051687">
    <property type="entry name" value="Peroxisomal_Beta-Oxidation"/>
</dbReference>
<sequence length="339" mass="34536">MTRICDGRVVIVTGAGRGLGRAHALAFAAEGARVVVNDLDVRLDGSSDVGCSDGLGGTGGSGGRGGSGGCGGRGGSEDAGASGNDSCPAEQVVAEIRAAGGEAVAHGGDIATPQGAASLVSTALDTYGRLDTLVNNAGFLRDRMLVNLDEDEWDAMLRVHVKGHFLPLKHAAAHWRVAAKQGRTPQARVINTTSGAGLLGSVGQGNYSAAKAGVLGLTLVAAAELDRYGVQVNAIAPAARTRMTERTFAETMAVPGEGDFDAMAPENISPLVVWLGSAASEGVTGRVFEAEGGRITVMEGWRPGPSLDKGARWTPAEAGRAARRLLADAETPQPVYGAR</sequence>
<gene>
    <name evidence="6" type="ORF">K9S39_08190</name>
</gene>
<name>A0ABY4M2C8_9ACTN</name>
<protein>
    <submittedName>
        <fullName evidence="6">SDR family oxidoreductase</fullName>
    </submittedName>
</protein>
<evidence type="ECO:0000256" key="4">
    <source>
        <dbReference type="SAM" id="MobiDB-lite"/>
    </source>
</evidence>
<evidence type="ECO:0000313" key="6">
    <source>
        <dbReference type="EMBL" id="UQA91838.1"/>
    </source>
</evidence>
<organism evidence="6 7">
    <name type="scientific">Streptomyces halobius</name>
    <dbReference type="NCBI Taxonomy" id="2879846"/>
    <lineage>
        <taxon>Bacteria</taxon>
        <taxon>Bacillati</taxon>
        <taxon>Actinomycetota</taxon>
        <taxon>Actinomycetes</taxon>
        <taxon>Kitasatosporales</taxon>
        <taxon>Streptomycetaceae</taxon>
        <taxon>Streptomyces</taxon>
    </lineage>
</organism>
<feature type="compositionally biased region" description="Gly residues" evidence="4">
    <location>
        <begin position="53"/>
        <end position="74"/>
    </location>
</feature>
<evidence type="ECO:0000256" key="2">
    <source>
        <dbReference type="ARBA" id="ARBA00023002"/>
    </source>
</evidence>
<dbReference type="PANTHER" id="PTHR45024:SF2">
    <property type="entry name" value="SCP2 DOMAIN-CONTAINING PROTEIN"/>
    <property type="match status" value="1"/>
</dbReference>
<accession>A0ABY4M2C8</accession>
<evidence type="ECO:0000256" key="3">
    <source>
        <dbReference type="RuleBase" id="RU000363"/>
    </source>
</evidence>
<feature type="domain" description="Ketoreductase" evidence="5">
    <location>
        <begin position="8"/>
        <end position="238"/>
    </location>
</feature>
<keyword evidence="2" id="KW-0560">Oxidoreductase</keyword>
<evidence type="ECO:0000313" key="7">
    <source>
        <dbReference type="Proteomes" id="UP000830115"/>
    </source>
</evidence>
<dbReference type="SUPFAM" id="SSF51735">
    <property type="entry name" value="NAD(P)-binding Rossmann-fold domains"/>
    <property type="match status" value="1"/>
</dbReference>
<reference evidence="6" key="1">
    <citation type="submission" date="2021-10" db="EMBL/GenBank/DDBJ databases">
        <title>Streptomyces nigrumlapis sp.nov.,an antimicrobial producing actinobacterium isolated from Black Gobi rocks.</title>
        <authorList>
            <person name="Wen Y."/>
            <person name="Zhang W."/>
            <person name="Liu X.G."/>
        </authorList>
    </citation>
    <scope>NUCLEOTIDE SEQUENCE</scope>
    <source>
        <strain evidence="6">ST13-2-2</strain>
    </source>
</reference>
<evidence type="ECO:0000256" key="1">
    <source>
        <dbReference type="ARBA" id="ARBA00006484"/>
    </source>
</evidence>
<dbReference type="EMBL" id="CP086322">
    <property type="protein sequence ID" value="UQA91838.1"/>
    <property type="molecule type" value="Genomic_DNA"/>
</dbReference>
<dbReference type="InterPro" id="IPR020904">
    <property type="entry name" value="Sc_DH/Rdtase_CS"/>
</dbReference>
<feature type="region of interest" description="Disordered" evidence="4">
    <location>
        <begin position="52"/>
        <end position="87"/>
    </location>
</feature>
<dbReference type="PRINTS" id="PR00081">
    <property type="entry name" value="GDHRDH"/>
</dbReference>
<dbReference type="Gene3D" id="3.40.50.720">
    <property type="entry name" value="NAD(P)-binding Rossmann-like Domain"/>
    <property type="match status" value="1"/>
</dbReference>
<dbReference type="PANTHER" id="PTHR45024">
    <property type="entry name" value="DEHYDROGENASES, SHORT CHAIN"/>
    <property type="match status" value="1"/>
</dbReference>
<dbReference type="InterPro" id="IPR002347">
    <property type="entry name" value="SDR_fam"/>
</dbReference>
<dbReference type="InterPro" id="IPR036291">
    <property type="entry name" value="NAD(P)-bd_dom_sf"/>
</dbReference>